<dbReference type="InterPro" id="IPR021257">
    <property type="entry name" value="DUF2809"/>
</dbReference>
<organism evidence="2 3">
    <name type="scientific">Moheibacter stercoris</name>
    <dbReference type="NCBI Taxonomy" id="1628251"/>
    <lineage>
        <taxon>Bacteria</taxon>
        <taxon>Pseudomonadati</taxon>
        <taxon>Bacteroidota</taxon>
        <taxon>Flavobacteriia</taxon>
        <taxon>Flavobacteriales</taxon>
        <taxon>Weeksellaceae</taxon>
        <taxon>Moheibacter</taxon>
    </lineage>
</organism>
<keyword evidence="1" id="KW-0812">Transmembrane</keyword>
<reference evidence="2 3" key="1">
    <citation type="submission" date="2024-06" db="EMBL/GenBank/DDBJ databases">
        <title>Genomic Encyclopedia of Type Strains, Phase IV (KMG-IV): sequencing the most valuable type-strain genomes for metagenomic binning, comparative biology and taxonomic classification.</title>
        <authorList>
            <person name="Goeker M."/>
        </authorList>
    </citation>
    <scope>NUCLEOTIDE SEQUENCE [LARGE SCALE GENOMIC DNA]</scope>
    <source>
        <strain evidence="2 3">DSM 29388</strain>
    </source>
</reference>
<dbReference type="RefSeq" id="WP_354506272.1">
    <property type="nucleotide sequence ID" value="NZ_JBEPMO010000001.1"/>
</dbReference>
<feature type="transmembrane region" description="Helical" evidence="1">
    <location>
        <begin position="61"/>
        <end position="80"/>
    </location>
</feature>
<gene>
    <name evidence="2" type="ORF">ABID46_000341</name>
</gene>
<protein>
    <recommendedName>
        <fullName evidence="4">DUF2809 domain-containing protein</fullName>
    </recommendedName>
</protein>
<proteinExistence type="predicted"/>
<feature type="transmembrane region" description="Helical" evidence="1">
    <location>
        <begin position="104"/>
        <end position="120"/>
    </location>
</feature>
<keyword evidence="3" id="KW-1185">Reference proteome</keyword>
<evidence type="ECO:0008006" key="4">
    <source>
        <dbReference type="Google" id="ProtNLM"/>
    </source>
</evidence>
<evidence type="ECO:0000313" key="2">
    <source>
        <dbReference type="EMBL" id="MET3730789.1"/>
    </source>
</evidence>
<dbReference type="Proteomes" id="UP001549146">
    <property type="component" value="Unassembled WGS sequence"/>
</dbReference>
<accession>A0ABV2LQE0</accession>
<dbReference type="Pfam" id="PF10990">
    <property type="entry name" value="DUF2809"/>
    <property type="match status" value="1"/>
</dbReference>
<feature type="transmembrane region" description="Helical" evidence="1">
    <location>
        <begin position="7"/>
        <end position="26"/>
    </location>
</feature>
<sequence>MKFRFDLKYFLLFIGLLIVEILIALYVSNPMIRGSVGDVLVVILIYCFIQSFFAWNKKKTIIGIGIFAILVEISQAFHLVEKLGLQDSKFFSTIIGTTFDLNDIWAYLAGCTVVWLLEFYEDKPTKRNKKLLRF</sequence>
<dbReference type="EMBL" id="JBEPMO010000001">
    <property type="protein sequence ID" value="MET3730789.1"/>
    <property type="molecule type" value="Genomic_DNA"/>
</dbReference>
<keyword evidence="1" id="KW-0472">Membrane</keyword>
<keyword evidence="1" id="KW-1133">Transmembrane helix</keyword>
<feature type="transmembrane region" description="Helical" evidence="1">
    <location>
        <begin position="32"/>
        <end position="49"/>
    </location>
</feature>
<evidence type="ECO:0000256" key="1">
    <source>
        <dbReference type="SAM" id="Phobius"/>
    </source>
</evidence>
<evidence type="ECO:0000313" key="3">
    <source>
        <dbReference type="Proteomes" id="UP001549146"/>
    </source>
</evidence>
<comment type="caution">
    <text evidence="2">The sequence shown here is derived from an EMBL/GenBank/DDBJ whole genome shotgun (WGS) entry which is preliminary data.</text>
</comment>
<name>A0ABV2LQE0_9FLAO</name>